<protein>
    <submittedName>
        <fullName evidence="2">Uncharacterized protein</fullName>
    </submittedName>
</protein>
<evidence type="ECO:0000313" key="2">
    <source>
        <dbReference type="EMBL" id="MBX45857.1"/>
    </source>
</evidence>
<dbReference type="AlphaFoldDB" id="A0A2P2NTN0"/>
<name>A0A2P2NTN0_RHIMU</name>
<organism evidence="2">
    <name type="scientific">Rhizophora mucronata</name>
    <name type="common">Asiatic mangrove</name>
    <dbReference type="NCBI Taxonomy" id="61149"/>
    <lineage>
        <taxon>Eukaryota</taxon>
        <taxon>Viridiplantae</taxon>
        <taxon>Streptophyta</taxon>
        <taxon>Embryophyta</taxon>
        <taxon>Tracheophyta</taxon>
        <taxon>Spermatophyta</taxon>
        <taxon>Magnoliopsida</taxon>
        <taxon>eudicotyledons</taxon>
        <taxon>Gunneridae</taxon>
        <taxon>Pentapetalae</taxon>
        <taxon>rosids</taxon>
        <taxon>fabids</taxon>
        <taxon>Malpighiales</taxon>
        <taxon>Rhizophoraceae</taxon>
        <taxon>Rhizophora</taxon>
    </lineage>
</organism>
<keyword evidence="1" id="KW-1133">Transmembrane helix</keyword>
<accession>A0A2P2NTN0</accession>
<keyword evidence="1" id="KW-0472">Membrane</keyword>
<sequence length="54" mass="6267">MQLKIMVLAKLIPGISLFGTSEKFLVYIYINILSLSIVLNIEFSLHKHHRKKNI</sequence>
<dbReference type="EMBL" id="GGEC01065373">
    <property type="protein sequence ID" value="MBX45857.1"/>
    <property type="molecule type" value="Transcribed_RNA"/>
</dbReference>
<reference evidence="2" key="1">
    <citation type="submission" date="2018-02" db="EMBL/GenBank/DDBJ databases">
        <title>Rhizophora mucronata_Transcriptome.</title>
        <authorList>
            <person name="Meera S.P."/>
            <person name="Sreeshan A."/>
            <person name="Augustine A."/>
        </authorList>
    </citation>
    <scope>NUCLEOTIDE SEQUENCE</scope>
    <source>
        <tissue evidence="2">Leaf</tissue>
    </source>
</reference>
<keyword evidence="1" id="KW-0812">Transmembrane</keyword>
<feature type="transmembrane region" description="Helical" evidence="1">
    <location>
        <begin position="24"/>
        <end position="45"/>
    </location>
</feature>
<evidence type="ECO:0000256" key="1">
    <source>
        <dbReference type="SAM" id="Phobius"/>
    </source>
</evidence>
<proteinExistence type="predicted"/>